<evidence type="ECO:0000313" key="3">
    <source>
        <dbReference type="Proteomes" id="UP000076532"/>
    </source>
</evidence>
<feature type="region of interest" description="Disordered" evidence="1">
    <location>
        <begin position="490"/>
        <end position="557"/>
    </location>
</feature>
<keyword evidence="3" id="KW-1185">Reference proteome</keyword>
<feature type="compositionally biased region" description="Basic residues" evidence="1">
    <location>
        <begin position="539"/>
        <end position="557"/>
    </location>
</feature>
<gene>
    <name evidence="2" type="ORF">FIBSPDRAFT_949298</name>
</gene>
<feature type="compositionally biased region" description="Basic and acidic residues" evidence="1">
    <location>
        <begin position="492"/>
        <end position="501"/>
    </location>
</feature>
<sequence>MPPKVSQARRLAALYEGLTGGDSSLQVTTVFERAIAEIPDGSITGLSGGKRLTSEIRKANSKMENTGPPTPIHDEMEEDAVDQGPAFPKPAGQVEEFFHGFCSCCFDVGIVARCTTPECKIAVCYYKPPNEACIVDGLELDVATFKCPKCILGSMDLIMNYTVRNYSNNMIFASMDPDPLLCMALRWGVSDKATLRMLWGSFKEQWRSRKHNLFTESLHMSMTSGTNDEGRATHRRINAFLDVKPNGRVLIAIHTHSDTDTGELCNSYSKDRATAYYSPIGDVLNYNLGTRFLSTLGQRETTKGLLLLVCGPSMRDPHYPHVEALVSNNTFDFVVGFGSSLLNPTQVMPFIRPALVSIFSAGLDPWDTLVKWCTLNAIALTHTSIIVIDREGGRTRARQLVYSTRRERPFGYIPKCGGRGCNSLPGDVVGTREDSDGPKGVHARIRLFCKRCRCHRWVDRPDWITHAHPFRPHYFVTPWPLTEGQISIAQGSDKEWSRINEDAGQEEIEGDEEGIEGDEDDPSDAEVMPSQHQASGSTSRKRRKRNDRKKGKGGSLG</sequence>
<feature type="compositionally biased region" description="Acidic residues" evidence="1">
    <location>
        <begin position="503"/>
        <end position="524"/>
    </location>
</feature>
<dbReference type="Proteomes" id="UP000076532">
    <property type="component" value="Unassembled WGS sequence"/>
</dbReference>
<dbReference type="AlphaFoldDB" id="A0A166PSZ9"/>
<evidence type="ECO:0000256" key="1">
    <source>
        <dbReference type="SAM" id="MobiDB-lite"/>
    </source>
</evidence>
<evidence type="ECO:0000313" key="2">
    <source>
        <dbReference type="EMBL" id="KZP26415.1"/>
    </source>
</evidence>
<dbReference type="OrthoDB" id="2633096at2759"/>
<accession>A0A166PSZ9</accession>
<dbReference type="EMBL" id="KV417514">
    <property type="protein sequence ID" value="KZP26415.1"/>
    <property type="molecule type" value="Genomic_DNA"/>
</dbReference>
<name>A0A166PSZ9_9AGAM</name>
<organism evidence="2 3">
    <name type="scientific">Athelia psychrophila</name>
    <dbReference type="NCBI Taxonomy" id="1759441"/>
    <lineage>
        <taxon>Eukaryota</taxon>
        <taxon>Fungi</taxon>
        <taxon>Dikarya</taxon>
        <taxon>Basidiomycota</taxon>
        <taxon>Agaricomycotina</taxon>
        <taxon>Agaricomycetes</taxon>
        <taxon>Agaricomycetidae</taxon>
        <taxon>Atheliales</taxon>
        <taxon>Atheliaceae</taxon>
        <taxon>Athelia</taxon>
    </lineage>
</organism>
<protein>
    <submittedName>
        <fullName evidence="2">Uncharacterized protein</fullName>
    </submittedName>
</protein>
<reference evidence="2 3" key="1">
    <citation type="journal article" date="2016" name="Mol. Biol. Evol.">
        <title>Comparative Genomics of Early-Diverging Mushroom-Forming Fungi Provides Insights into the Origins of Lignocellulose Decay Capabilities.</title>
        <authorList>
            <person name="Nagy L.G."/>
            <person name="Riley R."/>
            <person name="Tritt A."/>
            <person name="Adam C."/>
            <person name="Daum C."/>
            <person name="Floudas D."/>
            <person name="Sun H."/>
            <person name="Yadav J.S."/>
            <person name="Pangilinan J."/>
            <person name="Larsson K.H."/>
            <person name="Matsuura K."/>
            <person name="Barry K."/>
            <person name="Labutti K."/>
            <person name="Kuo R."/>
            <person name="Ohm R.A."/>
            <person name="Bhattacharya S.S."/>
            <person name="Shirouzu T."/>
            <person name="Yoshinaga Y."/>
            <person name="Martin F.M."/>
            <person name="Grigoriev I.V."/>
            <person name="Hibbett D.S."/>
        </authorList>
    </citation>
    <scope>NUCLEOTIDE SEQUENCE [LARGE SCALE GENOMIC DNA]</scope>
    <source>
        <strain evidence="2 3">CBS 109695</strain>
    </source>
</reference>
<proteinExistence type="predicted"/>